<dbReference type="AlphaFoldDB" id="D6RKA0"/>
<dbReference type="VEuPathDB" id="FungiDB:CC1G_13792"/>
<dbReference type="RefSeq" id="XP_002912261.1">
    <property type="nucleotide sequence ID" value="XM_002912215.1"/>
</dbReference>
<sequence>MADYVATGKGEVGKGKEALGQSETRVENVFEQRKVPQLLAPTRTRANRRIKTGESTLSPDASISIYTHPIPFGPL</sequence>
<feature type="region of interest" description="Disordered" evidence="1">
    <location>
        <begin position="1"/>
        <end position="23"/>
    </location>
</feature>
<organism evidence="2 3">
    <name type="scientific">Coprinopsis cinerea (strain Okayama-7 / 130 / ATCC MYA-4618 / FGSC 9003)</name>
    <name type="common">Inky cap fungus</name>
    <name type="synonym">Hormographiella aspergillata</name>
    <dbReference type="NCBI Taxonomy" id="240176"/>
    <lineage>
        <taxon>Eukaryota</taxon>
        <taxon>Fungi</taxon>
        <taxon>Dikarya</taxon>
        <taxon>Basidiomycota</taxon>
        <taxon>Agaricomycotina</taxon>
        <taxon>Agaricomycetes</taxon>
        <taxon>Agaricomycetidae</taxon>
        <taxon>Agaricales</taxon>
        <taxon>Agaricineae</taxon>
        <taxon>Psathyrellaceae</taxon>
        <taxon>Coprinopsis</taxon>
    </lineage>
</organism>
<gene>
    <name evidence="2" type="ORF">CC1G_13792</name>
</gene>
<comment type="caution">
    <text evidence="2">The sequence shown here is derived from an EMBL/GenBank/DDBJ whole genome shotgun (WGS) entry which is preliminary data.</text>
</comment>
<name>D6RKA0_COPC7</name>
<dbReference type="Proteomes" id="UP000001861">
    <property type="component" value="Unassembled WGS sequence"/>
</dbReference>
<dbReference type="InParanoid" id="D6RKA0"/>
<evidence type="ECO:0000313" key="3">
    <source>
        <dbReference type="Proteomes" id="UP000001861"/>
    </source>
</evidence>
<evidence type="ECO:0000256" key="1">
    <source>
        <dbReference type="SAM" id="MobiDB-lite"/>
    </source>
</evidence>
<reference evidence="2 3" key="1">
    <citation type="journal article" date="2010" name="Proc. Natl. Acad. Sci. U.S.A.">
        <title>Insights into evolution of multicellular fungi from the assembled chromosomes of the mushroom Coprinopsis cinerea (Coprinus cinereus).</title>
        <authorList>
            <person name="Stajich J.E."/>
            <person name="Wilke S.K."/>
            <person name="Ahren D."/>
            <person name="Au C.H."/>
            <person name="Birren B.W."/>
            <person name="Borodovsky M."/>
            <person name="Burns C."/>
            <person name="Canback B."/>
            <person name="Casselton L.A."/>
            <person name="Cheng C.K."/>
            <person name="Deng J."/>
            <person name="Dietrich F.S."/>
            <person name="Fargo D.C."/>
            <person name="Farman M.L."/>
            <person name="Gathman A.C."/>
            <person name="Goldberg J."/>
            <person name="Guigo R."/>
            <person name="Hoegger P.J."/>
            <person name="Hooker J.B."/>
            <person name="Huggins A."/>
            <person name="James T.Y."/>
            <person name="Kamada T."/>
            <person name="Kilaru S."/>
            <person name="Kodira C."/>
            <person name="Kues U."/>
            <person name="Kupfer D."/>
            <person name="Kwan H.S."/>
            <person name="Lomsadze A."/>
            <person name="Li W."/>
            <person name="Lilly W.W."/>
            <person name="Ma L.J."/>
            <person name="Mackey A.J."/>
            <person name="Manning G."/>
            <person name="Martin F."/>
            <person name="Muraguchi H."/>
            <person name="Natvig D.O."/>
            <person name="Palmerini H."/>
            <person name="Ramesh M.A."/>
            <person name="Rehmeyer C.J."/>
            <person name="Roe B.A."/>
            <person name="Shenoy N."/>
            <person name="Stanke M."/>
            <person name="Ter-Hovhannisyan V."/>
            <person name="Tunlid A."/>
            <person name="Velagapudi R."/>
            <person name="Vision T.J."/>
            <person name="Zeng Q."/>
            <person name="Zolan M.E."/>
            <person name="Pukkila P.J."/>
        </authorList>
    </citation>
    <scope>NUCLEOTIDE SEQUENCE [LARGE SCALE GENOMIC DNA]</scope>
    <source>
        <strain evidence="3">Okayama-7 / 130 / ATCC MYA-4618 / FGSC 9003</strain>
    </source>
</reference>
<evidence type="ECO:0000313" key="2">
    <source>
        <dbReference type="EMBL" id="EFI28767.1"/>
    </source>
</evidence>
<dbReference type="KEGG" id="cci:CC1G_13792"/>
<dbReference type="HOGENOM" id="CLU_2670971_0_0_1"/>
<accession>D6RKA0</accession>
<dbReference type="GeneID" id="6011872"/>
<dbReference type="EMBL" id="AACS02000001">
    <property type="protein sequence ID" value="EFI28767.1"/>
    <property type="molecule type" value="Genomic_DNA"/>
</dbReference>
<protein>
    <submittedName>
        <fullName evidence="2">Uncharacterized protein</fullName>
    </submittedName>
</protein>
<keyword evidence="3" id="KW-1185">Reference proteome</keyword>
<proteinExistence type="predicted"/>